<evidence type="ECO:0000313" key="2">
    <source>
        <dbReference type="EMBL" id="OLQ03271.1"/>
    </source>
</evidence>
<dbReference type="OrthoDB" id="409488at2759"/>
<feature type="region of interest" description="Disordered" evidence="1">
    <location>
        <begin position="740"/>
        <end position="809"/>
    </location>
</feature>
<reference evidence="2 3" key="1">
    <citation type="submission" date="2016-02" db="EMBL/GenBank/DDBJ databases">
        <title>Genome analysis of coral dinoflagellate symbionts highlights evolutionary adaptations to a symbiotic lifestyle.</title>
        <authorList>
            <person name="Aranda M."/>
            <person name="Li Y."/>
            <person name="Liew Y.J."/>
            <person name="Baumgarten S."/>
            <person name="Simakov O."/>
            <person name="Wilson M."/>
            <person name="Piel J."/>
            <person name="Ashoor H."/>
            <person name="Bougouffa S."/>
            <person name="Bajic V.B."/>
            <person name="Ryu T."/>
            <person name="Ravasi T."/>
            <person name="Bayer T."/>
            <person name="Micklem G."/>
            <person name="Kim H."/>
            <person name="Bhak J."/>
            <person name="Lajeunesse T.C."/>
            <person name="Voolstra C.R."/>
        </authorList>
    </citation>
    <scope>NUCLEOTIDE SEQUENCE [LARGE SCALE GENOMIC DNA]</scope>
    <source>
        <strain evidence="2 3">CCMP2467</strain>
    </source>
</reference>
<feature type="region of interest" description="Disordered" evidence="1">
    <location>
        <begin position="192"/>
        <end position="231"/>
    </location>
</feature>
<organism evidence="2 3">
    <name type="scientific">Symbiodinium microadriaticum</name>
    <name type="common">Dinoflagellate</name>
    <name type="synonym">Zooxanthella microadriatica</name>
    <dbReference type="NCBI Taxonomy" id="2951"/>
    <lineage>
        <taxon>Eukaryota</taxon>
        <taxon>Sar</taxon>
        <taxon>Alveolata</taxon>
        <taxon>Dinophyceae</taxon>
        <taxon>Suessiales</taxon>
        <taxon>Symbiodiniaceae</taxon>
        <taxon>Symbiodinium</taxon>
    </lineage>
</organism>
<comment type="caution">
    <text evidence="2">The sequence shown here is derived from an EMBL/GenBank/DDBJ whole genome shotgun (WGS) entry which is preliminary data.</text>
</comment>
<protein>
    <submittedName>
        <fullName evidence="2">Uncharacterized protein</fullName>
    </submittedName>
</protein>
<dbReference type="AlphaFoldDB" id="A0A1Q9E790"/>
<name>A0A1Q9E790_SYMMI</name>
<feature type="compositionally biased region" description="Acidic residues" evidence="1">
    <location>
        <begin position="200"/>
        <end position="210"/>
    </location>
</feature>
<evidence type="ECO:0000256" key="1">
    <source>
        <dbReference type="SAM" id="MobiDB-lite"/>
    </source>
</evidence>
<dbReference type="Proteomes" id="UP000186817">
    <property type="component" value="Unassembled WGS sequence"/>
</dbReference>
<keyword evidence="3" id="KW-1185">Reference proteome</keyword>
<feature type="compositionally biased region" description="Basic and acidic residues" evidence="1">
    <location>
        <begin position="246"/>
        <end position="265"/>
    </location>
</feature>
<dbReference type="EMBL" id="LSRX01000241">
    <property type="protein sequence ID" value="OLQ03271.1"/>
    <property type="molecule type" value="Genomic_DNA"/>
</dbReference>
<feature type="region of interest" description="Disordered" evidence="1">
    <location>
        <begin position="245"/>
        <end position="265"/>
    </location>
</feature>
<accession>A0A1Q9E790</accession>
<feature type="compositionally biased region" description="Basic and acidic residues" evidence="1">
    <location>
        <begin position="217"/>
        <end position="231"/>
    </location>
</feature>
<gene>
    <name evidence="2" type="ORF">AK812_SmicGene13821</name>
</gene>
<evidence type="ECO:0000313" key="3">
    <source>
        <dbReference type="Proteomes" id="UP000186817"/>
    </source>
</evidence>
<proteinExistence type="predicted"/>
<sequence length="1250" mass="139570">MVYPLYCIAKLNSRPSDLFRHSALALQTPTVWSQASLKATKAMKGPKAKTAMKASKAKTAMKNMKATKAMKAAPAMKSMKAMKVMKAVKVSKAMKTMKATKRPATAAKAMKKPAVTAAKAKAAPWARGLMPHFLPPSEQLMYEITLMQDGQPVSGMSCPANASLAEMVRRAQAPTCDRRAMLAPSIAVHMTLGPKLPDSSADDDDRDDNESGCCSHDSYEHGPDLGRGMAHDALEPSMPAIVDASRVPEQEQKPDPVALDKERTRHSSSSPWASWAIRADDTCWEIREAGAVDCQGMHVVTGDRLLKYGTPWSPPPVAQKEPLVRLSSLALERNLLRRGGAIVPEFGFHMFYNLCRANERLDWSAQREYWTCFAAELAALSQHGDPLGFQRLSAEDKRKFLVSNPEQHLHALEPYSRVIEHLWSAEWKWLKVTPWWVLRPRLICISVRQAAAPSQHREWHVNQYHYAQRSEAGSVACTLISLLVVSAWRSHKDTDFIAGWLQQDAAQPAAWTACMREGARLMHLCLRDVVSKQQDELQLRMDQFCLPDEVCEVLLAGTLKNSKDAGWCRLRELAKEARWERLACGTSLRAAIELLCGHRLSLASHQEAAYILVSGNKSSLCIACSHSACSALHCDSHCFSVTATESSGSCLFHDPQGLEAYMCRGGRDALYRPEQPSHLYGGVYTQHRRGRCCCPPDPMQLTHTITYSTATSQTALSCKPECAPSLKRNMDKAFPEKVILLDTPPATPPRSKSSKLKQELDTPPRSKPAVPVFPPDGRGSKRGRSPASPNESVSLVKQEEAEQAFPAGPSESLSLVKQEEAEQAFPPDPSVCLSLVKHEEAEAEEADDSLPLSALRSPLPAVEPQLSSTAGPCTHRPLHSEKLKGRELRAQNKLIKQGADILYSYGITFQKPFFVAHNYNHPKHHWRDFQIAAAEGKLDEVTCEICKRLVQECMQGDGSKELKPQQPSRISMAERMEILRREEGIAELKKGRPPKAGIPREIPLHMRFFDWMSERRPGCYEHIEKCRVRCLVCDCVVDNKRGNSIHLLLQHESTDGHWAKTRATKLPRCQGIPVAKMDPGDYKAADYQASFDAWVREECPWSCSQSLPHACYMQEDGAWLRADQCEEAATELKEGDRACKKCCKLANDDRFIGRVVDWALTFDMISLLHALYTQNRVEHRRVTADMQHSDYADHLQPIYGVSDVGALSYGDVQQVLHRLQGNLPKAYLNDSGQKYLSARQDKLIQYEFPF</sequence>